<dbReference type="PROSITE" id="PS00094">
    <property type="entry name" value="C5_MTASE_1"/>
    <property type="match status" value="1"/>
</dbReference>
<keyword evidence="4" id="KW-0680">Restriction system</keyword>
<dbReference type="Pfam" id="PF00145">
    <property type="entry name" value="DNA_methylase"/>
    <property type="match status" value="1"/>
</dbReference>
<dbReference type="AlphaFoldDB" id="A0AAU9D9A2"/>
<dbReference type="KEGG" id="fax:FUAX_35660"/>
<keyword evidence="3 6" id="KW-0949">S-adenosyl-L-methionine</keyword>
<evidence type="ECO:0000256" key="3">
    <source>
        <dbReference type="ARBA" id="ARBA00022691"/>
    </source>
</evidence>
<gene>
    <name evidence="9" type="primary">hpaIIM</name>
    <name evidence="9" type="ORF">FUAX_35660</name>
</gene>
<evidence type="ECO:0000256" key="2">
    <source>
        <dbReference type="ARBA" id="ARBA00022679"/>
    </source>
</evidence>
<evidence type="ECO:0000256" key="5">
    <source>
        <dbReference type="ARBA" id="ARBA00047422"/>
    </source>
</evidence>
<dbReference type="Gene3D" id="3.40.50.150">
    <property type="entry name" value="Vaccinia Virus protein VP39"/>
    <property type="match status" value="1"/>
</dbReference>
<proteinExistence type="inferred from homology"/>
<dbReference type="Gene3D" id="3.90.120.30">
    <property type="match status" value="1"/>
</dbReference>
<evidence type="ECO:0000313" key="9">
    <source>
        <dbReference type="EMBL" id="BDD11134.1"/>
    </source>
</evidence>
<keyword evidence="1 6" id="KW-0489">Methyltransferase</keyword>
<dbReference type="REBASE" id="763807">
    <property type="entry name" value="M.Fax2ORF35660P"/>
</dbReference>
<keyword evidence="2 6" id="KW-0808">Transferase</keyword>
<dbReference type="Proteomes" id="UP001348817">
    <property type="component" value="Chromosome"/>
</dbReference>
<dbReference type="CDD" id="cd00315">
    <property type="entry name" value="Cyt_C5_DNA_methylase"/>
    <property type="match status" value="1"/>
</dbReference>
<dbReference type="RefSeq" id="WP_338392649.1">
    <property type="nucleotide sequence ID" value="NZ_AP025314.1"/>
</dbReference>
<dbReference type="PROSITE" id="PS00095">
    <property type="entry name" value="C5_MTASE_2"/>
    <property type="match status" value="1"/>
</dbReference>
<reference evidence="9 10" key="1">
    <citation type="submission" date="2021-12" db="EMBL/GenBank/DDBJ databases">
        <title>Genome sequencing of bacteria with rrn-lacking chromosome and rrn-plasmid.</title>
        <authorList>
            <person name="Anda M."/>
            <person name="Iwasaki W."/>
        </authorList>
    </citation>
    <scope>NUCLEOTIDE SEQUENCE [LARGE SCALE GENOMIC DNA]</scope>
    <source>
        <strain evidence="9 10">DSM 100852</strain>
    </source>
</reference>
<dbReference type="EC" id="2.1.1.37" evidence="8"/>
<evidence type="ECO:0000313" key="10">
    <source>
        <dbReference type="Proteomes" id="UP001348817"/>
    </source>
</evidence>
<dbReference type="InterPro" id="IPR029063">
    <property type="entry name" value="SAM-dependent_MTases_sf"/>
</dbReference>
<dbReference type="GO" id="GO:0032259">
    <property type="term" value="P:methylation"/>
    <property type="evidence" value="ECO:0007669"/>
    <property type="project" value="UniProtKB-KW"/>
</dbReference>
<dbReference type="InterPro" id="IPR001525">
    <property type="entry name" value="C5_MeTfrase"/>
</dbReference>
<sequence>MRRIPLNYSEARTKLGFRLRNAEDLNALASLTHYWQTKHSVYRRGARLGWNHLVAKRKAFAMGPFSPDWFPGSYDVPIPPVDSPKFRFIDLFAGIGGFRIAGQSFGGHCVFSSEIDRFARESYEHNYGEVPFGDICNIDSENIPDHDLLCAGFPCQAFSIAGRRGGFDDTRGTLFFEIARIIKAKRPKVVLLENVKGLTNHQKGRTLDTIIRTLKKNLRYIVPGPRILNARNFGVPQNRERIFIVAFREDVDAEAFQYPKAQDDSKTFLDIREEEAVASKYFVSERYWKSLKAHKARHAAKGNGFGYEIIPDDGQSNAIMVGGMGRERNLVIDQRPTMNEILNLRKPSGPINGESVRRMTPREWARLQGFPDSFQIAVSDGQAYKQFGNSVAIPVVKAMLEQIVPSLLSVKTSEELTQV</sequence>
<dbReference type="InterPro" id="IPR050750">
    <property type="entry name" value="C5-MTase"/>
</dbReference>
<accession>A0AAU9D9A2</accession>
<dbReference type="InterPro" id="IPR031303">
    <property type="entry name" value="C5_meth_CS"/>
</dbReference>
<comment type="similarity">
    <text evidence="6 7">Belongs to the class I-like SAM-binding methyltransferase superfamily. C5-methyltransferase family.</text>
</comment>
<comment type="catalytic activity">
    <reaction evidence="5 8">
        <text>a 2'-deoxycytidine in DNA + S-adenosyl-L-methionine = a 5-methyl-2'-deoxycytidine in DNA + S-adenosyl-L-homocysteine + H(+)</text>
        <dbReference type="Rhea" id="RHEA:13681"/>
        <dbReference type="Rhea" id="RHEA-COMP:11369"/>
        <dbReference type="Rhea" id="RHEA-COMP:11370"/>
        <dbReference type="ChEBI" id="CHEBI:15378"/>
        <dbReference type="ChEBI" id="CHEBI:57856"/>
        <dbReference type="ChEBI" id="CHEBI:59789"/>
        <dbReference type="ChEBI" id="CHEBI:85452"/>
        <dbReference type="ChEBI" id="CHEBI:85454"/>
        <dbReference type="EC" id="2.1.1.37"/>
    </reaction>
</comment>
<dbReference type="InterPro" id="IPR018117">
    <property type="entry name" value="C5_DNA_meth_AS"/>
</dbReference>
<dbReference type="GO" id="GO:0009307">
    <property type="term" value="P:DNA restriction-modification system"/>
    <property type="evidence" value="ECO:0007669"/>
    <property type="project" value="UniProtKB-KW"/>
</dbReference>
<dbReference type="PROSITE" id="PS51679">
    <property type="entry name" value="SAM_MT_C5"/>
    <property type="match status" value="1"/>
</dbReference>
<dbReference type="PANTHER" id="PTHR46098">
    <property type="entry name" value="TRNA (CYTOSINE(38)-C(5))-METHYLTRANSFERASE"/>
    <property type="match status" value="1"/>
</dbReference>
<name>A0AAU9D9A2_9BACT</name>
<dbReference type="PRINTS" id="PR00105">
    <property type="entry name" value="C5METTRFRASE"/>
</dbReference>
<protein>
    <recommendedName>
        <fullName evidence="8">Cytosine-specific methyltransferase</fullName>
        <ecNumber evidence="8">2.1.1.37</ecNumber>
    </recommendedName>
</protein>
<dbReference type="PANTHER" id="PTHR46098:SF1">
    <property type="entry name" value="TRNA (CYTOSINE(38)-C(5))-METHYLTRANSFERASE"/>
    <property type="match status" value="1"/>
</dbReference>
<evidence type="ECO:0000256" key="7">
    <source>
        <dbReference type="RuleBase" id="RU000416"/>
    </source>
</evidence>
<evidence type="ECO:0000256" key="8">
    <source>
        <dbReference type="RuleBase" id="RU000417"/>
    </source>
</evidence>
<evidence type="ECO:0000256" key="6">
    <source>
        <dbReference type="PROSITE-ProRule" id="PRU01016"/>
    </source>
</evidence>
<keyword evidence="10" id="KW-1185">Reference proteome</keyword>
<evidence type="ECO:0000256" key="1">
    <source>
        <dbReference type="ARBA" id="ARBA00022603"/>
    </source>
</evidence>
<evidence type="ECO:0000256" key="4">
    <source>
        <dbReference type="ARBA" id="ARBA00022747"/>
    </source>
</evidence>
<organism evidence="9 10">
    <name type="scientific">Fulvitalea axinellae</name>
    <dbReference type="NCBI Taxonomy" id="1182444"/>
    <lineage>
        <taxon>Bacteria</taxon>
        <taxon>Pseudomonadati</taxon>
        <taxon>Bacteroidota</taxon>
        <taxon>Cytophagia</taxon>
        <taxon>Cytophagales</taxon>
        <taxon>Persicobacteraceae</taxon>
        <taxon>Fulvitalea</taxon>
    </lineage>
</organism>
<feature type="active site" evidence="6">
    <location>
        <position position="155"/>
    </location>
</feature>
<dbReference type="NCBIfam" id="TIGR00675">
    <property type="entry name" value="dcm"/>
    <property type="match status" value="1"/>
</dbReference>
<dbReference type="EMBL" id="AP025314">
    <property type="protein sequence ID" value="BDD11134.1"/>
    <property type="molecule type" value="Genomic_DNA"/>
</dbReference>
<dbReference type="GO" id="GO:0003886">
    <property type="term" value="F:DNA (cytosine-5-)-methyltransferase activity"/>
    <property type="evidence" value="ECO:0007669"/>
    <property type="project" value="UniProtKB-EC"/>
</dbReference>
<dbReference type="SUPFAM" id="SSF53335">
    <property type="entry name" value="S-adenosyl-L-methionine-dependent methyltransferases"/>
    <property type="match status" value="1"/>
</dbReference>